<evidence type="ECO:0000256" key="5">
    <source>
        <dbReference type="ARBA" id="ARBA00022989"/>
    </source>
</evidence>
<dbReference type="OrthoDB" id="9768885at2"/>
<reference evidence="8 9" key="1">
    <citation type="submission" date="2019-03" db="EMBL/GenBank/DDBJ databases">
        <title>Genomic Encyclopedia of Type Strains, Phase IV (KMG-IV): sequencing the most valuable type-strain genomes for metagenomic binning, comparative biology and taxonomic classification.</title>
        <authorList>
            <person name="Goeker M."/>
        </authorList>
    </citation>
    <scope>NUCLEOTIDE SEQUENCE [LARGE SCALE GENOMIC DNA]</scope>
    <source>
        <strain evidence="8 9">DSM 100059</strain>
    </source>
</reference>
<evidence type="ECO:0000256" key="1">
    <source>
        <dbReference type="ARBA" id="ARBA00004651"/>
    </source>
</evidence>
<dbReference type="SUPFAM" id="SSF118215">
    <property type="entry name" value="Proton glutamate symport protein"/>
    <property type="match status" value="1"/>
</dbReference>
<dbReference type="EMBL" id="SODV01000001">
    <property type="protein sequence ID" value="TDX00642.1"/>
    <property type="molecule type" value="Genomic_DNA"/>
</dbReference>
<feature type="transmembrane region" description="Helical" evidence="7">
    <location>
        <begin position="190"/>
        <end position="216"/>
    </location>
</feature>
<evidence type="ECO:0000256" key="2">
    <source>
        <dbReference type="ARBA" id="ARBA00022448"/>
    </source>
</evidence>
<evidence type="ECO:0000313" key="9">
    <source>
        <dbReference type="Proteomes" id="UP000294498"/>
    </source>
</evidence>
<accession>A0A4R8DR40</accession>
<keyword evidence="2" id="KW-0813">Transport</keyword>
<dbReference type="InterPro" id="IPR001991">
    <property type="entry name" value="Na-dicarboxylate_symporter"/>
</dbReference>
<evidence type="ECO:0000256" key="6">
    <source>
        <dbReference type="ARBA" id="ARBA00023136"/>
    </source>
</evidence>
<dbReference type="AlphaFoldDB" id="A0A4R8DR40"/>
<feature type="transmembrane region" description="Helical" evidence="7">
    <location>
        <begin position="324"/>
        <end position="348"/>
    </location>
</feature>
<dbReference type="Pfam" id="PF00375">
    <property type="entry name" value="SDF"/>
    <property type="match status" value="1"/>
</dbReference>
<gene>
    <name evidence="8" type="ORF">EDB95_1668</name>
</gene>
<dbReference type="Proteomes" id="UP000294498">
    <property type="component" value="Unassembled WGS sequence"/>
</dbReference>
<dbReference type="InterPro" id="IPR036458">
    <property type="entry name" value="Na:dicarbo_symporter_sf"/>
</dbReference>
<keyword evidence="9" id="KW-1185">Reference proteome</keyword>
<comment type="caution">
    <text evidence="8">The sequence shown here is derived from an EMBL/GenBank/DDBJ whole genome shotgun (WGS) entry which is preliminary data.</text>
</comment>
<feature type="transmembrane region" description="Helical" evidence="7">
    <location>
        <begin position="159"/>
        <end position="178"/>
    </location>
</feature>
<dbReference type="GO" id="GO:0005886">
    <property type="term" value="C:plasma membrane"/>
    <property type="evidence" value="ECO:0007669"/>
    <property type="project" value="UniProtKB-SubCell"/>
</dbReference>
<name>A0A4R8DR40_9BACT</name>
<keyword evidence="6 7" id="KW-0472">Membrane</keyword>
<proteinExistence type="predicted"/>
<dbReference type="PANTHER" id="PTHR42865:SF7">
    <property type="entry name" value="PROTON_GLUTAMATE-ASPARTATE SYMPORTER"/>
    <property type="match status" value="1"/>
</dbReference>
<feature type="transmembrane region" description="Helical" evidence="7">
    <location>
        <begin position="360"/>
        <end position="384"/>
    </location>
</feature>
<evidence type="ECO:0000256" key="4">
    <source>
        <dbReference type="ARBA" id="ARBA00022692"/>
    </source>
</evidence>
<keyword evidence="4 7" id="KW-0812">Transmembrane</keyword>
<dbReference type="GO" id="GO:0006835">
    <property type="term" value="P:dicarboxylic acid transport"/>
    <property type="evidence" value="ECO:0007669"/>
    <property type="project" value="TreeGrafter"/>
</dbReference>
<dbReference type="PRINTS" id="PR00173">
    <property type="entry name" value="EDTRNSPORT"/>
</dbReference>
<dbReference type="Gene3D" id="1.10.3860.10">
    <property type="entry name" value="Sodium:dicarboxylate symporter"/>
    <property type="match status" value="1"/>
</dbReference>
<keyword evidence="3" id="KW-1003">Cell membrane</keyword>
<keyword evidence="5 7" id="KW-1133">Transmembrane helix</keyword>
<feature type="transmembrane region" description="Helical" evidence="7">
    <location>
        <begin position="52"/>
        <end position="78"/>
    </location>
</feature>
<sequence length="438" mass="46611">MELKPTARKPNRLSLFIFIAMLLGIGLGTLIHETSTAKASAKFAADIKFLTVIFLNLVKVIIAPLVFSTLVVGIFKLGDGKAIGRIGGKTIAWFLAASLVSLALGALLVNVFQPGTHLHLSVLPDQNSTVPLPPSDISFQSFVTHAFPSSIVDAMATNMILQIVVFSIFFGMAAAAVGEPAMPIIRGLDALARIMLTMTGYIMNFAPLAAFGSMAATLAILGPEVLVTFGKFILEFYIALLVLWAVLFAGGGLFLRKRIVQLIRFILDPTLLALTTASSEAAFPQLITQLEAFGCEEKIVSFVLPLGYSFNLDGSMIYMTFGSLFIAQAYGVHLSFAQQLTMLLFLMLSSKGMAGVPRAALVVITAIVPVFHIPVEGVGLILGIDQLLDMGRSGTNVIGNSIATAVVCKWENALAAPLAQVRARLKPATAPVMAEGIK</sequence>
<feature type="transmembrane region" description="Helical" evidence="7">
    <location>
        <begin position="12"/>
        <end position="32"/>
    </location>
</feature>
<feature type="transmembrane region" description="Helical" evidence="7">
    <location>
        <begin position="90"/>
        <end position="112"/>
    </location>
</feature>
<dbReference type="GO" id="GO:0015293">
    <property type="term" value="F:symporter activity"/>
    <property type="evidence" value="ECO:0007669"/>
    <property type="project" value="UniProtKB-KW"/>
</dbReference>
<comment type="subcellular location">
    <subcellularLocation>
        <location evidence="1">Cell membrane</location>
        <topology evidence="1">Multi-pass membrane protein</topology>
    </subcellularLocation>
</comment>
<evidence type="ECO:0000313" key="8">
    <source>
        <dbReference type="EMBL" id="TDX00642.1"/>
    </source>
</evidence>
<organism evidence="8 9">
    <name type="scientific">Dinghuibacter silviterrae</name>
    <dbReference type="NCBI Taxonomy" id="1539049"/>
    <lineage>
        <taxon>Bacteria</taxon>
        <taxon>Pseudomonadati</taxon>
        <taxon>Bacteroidota</taxon>
        <taxon>Chitinophagia</taxon>
        <taxon>Chitinophagales</taxon>
        <taxon>Chitinophagaceae</taxon>
        <taxon>Dinghuibacter</taxon>
    </lineage>
</organism>
<protein>
    <submittedName>
        <fullName evidence="8">Na+/H+-dicarboxylate symporter</fullName>
    </submittedName>
</protein>
<evidence type="ECO:0000256" key="7">
    <source>
        <dbReference type="SAM" id="Phobius"/>
    </source>
</evidence>
<evidence type="ECO:0000256" key="3">
    <source>
        <dbReference type="ARBA" id="ARBA00022475"/>
    </source>
</evidence>
<feature type="transmembrane region" description="Helical" evidence="7">
    <location>
        <begin position="236"/>
        <end position="255"/>
    </location>
</feature>
<dbReference type="PANTHER" id="PTHR42865">
    <property type="entry name" value="PROTON/GLUTAMATE-ASPARTATE SYMPORTER"/>
    <property type="match status" value="1"/>
</dbReference>